<gene>
    <name evidence="1" type="ORF">SERLA73DRAFT_157474</name>
</gene>
<keyword evidence="2" id="KW-1185">Reference proteome</keyword>
<dbReference type="Proteomes" id="UP000008063">
    <property type="component" value="Unassembled WGS sequence"/>
</dbReference>
<organism evidence="2">
    <name type="scientific">Serpula lacrymans var. lacrymans (strain S7.3)</name>
    <name type="common">Dry rot fungus</name>
    <dbReference type="NCBI Taxonomy" id="936435"/>
    <lineage>
        <taxon>Eukaryota</taxon>
        <taxon>Fungi</taxon>
        <taxon>Dikarya</taxon>
        <taxon>Basidiomycota</taxon>
        <taxon>Agaricomycotina</taxon>
        <taxon>Agaricomycetes</taxon>
        <taxon>Agaricomycetidae</taxon>
        <taxon>Boletales</taxon>
        <taxon>Coniophorineae</taxon>
        <taxon>Serpulaceae</taxon>
        <taxon>Serpula</taxon>
    </lineage>
</organism>
<evidence type="ECO:0000313" key="1">
    <source>
        <dbReference type="EMBL" id="EGN91640.1"/>
    </source>
</evidence>
<dbReference type="InParanoid" id="F8QJ77"/>
<dbReference type="AlphaFoldDB" id="F8QJ77"/>
<proteinExistence type="predicted"/>
<protein>
    <submittedName>
        <fullName evidence="1">Uncharacterized protein</fullName>
    </submittedName>
</protein>
<dbReference type="EMBL" id="GL945555">
    <property type="protein sequence ID" value="EGN91640.1"/>
    <property type="molecule type" value="Genomic_DNA"/>
</dbReference>
<evidence type="ECO:0000313" key="2">
    <source>
        <dbReference type="Proteomes" id="UP000008063"/>
    </source>
</evidence>
<accession>F8QJ77</accession>
<name>F8QJ77_SERL3</name>
<reference evidence="2" key="1">
    <citation type="journal article" date="2011" name="Science">
        <title>The plant cell wall-decomposing machinery underlies the functional diversity of forest fungi.</title>
        <authorList>
            <person name="Eastwood D.C."/>
            <person name="Floudas D."/>
            <person name="Binder M."/>
            <person name="Majcherczyk A."/>
            <person name="Schneider P."/>
            <person name="Aerts A."/>
            <person name="Asiegbu F.O."/>
            <person name="Baker S.E."/>
            <person name="Barry K."/>
            <person name="Bendiksby M."/>
            <person name="Blumentritt M."/>
            <person name="Coutinho P.M."/>
            <person name="Cullen D."/>
            <person name="de Vries R.P."/>
            <person name="Gathman A."/>
            <person name="Goodell B."/>
            <person name="Henrissat B."/>
            <person name="Ihrmark K."/>
            <person name="Kauserud H."/>
            <person name="Kohler A."/>
            <person name="LaButti K."/>
            <person name="Lapidus A."/>
            <person name="Lavin J.L."/>
            <person name="Lee Y.-H."/>
            <person name="Lindquist E."/>
            <person name="Lilly W."/>
            <person name="Lucas S."/>
            <person name="Morin E."/>
            <person name="Murat C."/>
            <person name="Oguiza J.A."/>
            <person name="Park J."/>
            <person name="Pisabarro A.G."/>
            <person name="Riley R."/>
            <person name="Rosling A."/>
            <person name="Salamov A."/>
            <person name="Schmidt O."/>
            <person name="Schmutz J."/>
            <person name="Skrede I."/>
            <person name="Stenlid J."/>
            <person name="Wiebenga A."/>
            <person name="Xie X."/>
            <person name="Kuees U."/>
            <person name="Hibbett D.S."/>
            <person name="Hoffmeister D."/>
            <person name="Hoegberg N."/>
            <person name="Martin F."/>
            <person name="Grigoriev I.V."/>
            <person name="Watkinson S.C."/>
        </authorList>
    </citation>
    <scope>NUCLEOTIDE SEQUENCE [LARGE SCALE GENOMIC DNA]</scope>
    <source>
        <strain evidence="2">strain S7.3</strain>
    </source>
</reference>
<dbReference type="HOGENOM" id="CLU_1120691_0_0_1"/>
<sequence>MGRGYCVDYGGTAQKVGIFYTCISFDPLFISIQQLLRKLKSPGSLCKNEILDDGGKGVDGLVGFSLHFIMHARGCIMDEVGISLWMLGGHKKPTIGLICNKEKSNEYVVLTQTTKSSTNLENHADAILDELWDGLSAFDVTVQQSLSKDSIAALVTCGEATTARGYSEVQAMRPQLCYLRCGGYYDMGLSGHGQQQWINNQREVFRVYRIRNTTGNMFALACYDRMLSSDAKGCLGRTPNLMVPWPYQ</sequence>